<organism evidence="2 3">
    <name type="scientific">Sphingomonas rustica</name>
    <dbReference type="NCBI Taxonomy" id="3103142"/>
    <lineage>
        <taxon>Bacteria</taxon>
        <taxon>Pseudomonadati</taxon>
        <taxon>Pseudomonadota</taxon>
        <taxon>Alphaproteobacteria</taxon>
        <taxon>Sphingomonadales</taxon>
        <taxon>Sphingomonadaceae</taxon>
        <taxon>Sphingomonas</taxon>
    </lineage>
</organism>
<reference evidence="2 3" key="1">
    <citation type="submission" date="2024-05" db="EMBL/GenBank/DDBJ databases">
        <title>Sphingomonas sp. HF-S3 16S ribosomal RNA gene Genome sequencing and assembly.</title>
        <authorList>
            <person name="Lee H."/>
        </authorList>
    </citation>
    <scope>NUCLEOTIDE SEQUENCE [LARGE SCALE GENOMIC DNA]</scope>
    <source>
        <strain evidence="2 3">HF-S3</strain>
    </source>
</reference>
<feature type="compositionally biased region" description="Basic and acidic residues" evidence="1">
    <location>
        <begin position="1"/>
        <end position="15"/>
    </location>
</feature>
<comment type="caution">
    <text evidence="2">The sequence shown here is derived from an EMBL/GenBank/DDBJ whole genome shotgun (WGS) entry which is preliminary data.</text>
</comment>
<evidence type="ECO:0000256" key="1">
    <source>
        <dbReference type="SAM" id="MobiDB-lite"/>
    </source>
</evidence>
<name>A0ABV0BEG7_9SPHN</name>
<dbReference type="Proteomes" id="UP001427805">
    <property type="component" value="Unassembled WGS sequence"/>
</dbReference>
<accession>A0ABV0BEG7</accession>
<dbReference type="EMBL" id="JBDIZK010000021">
    <property type="protein sequence ID" value="MEN3749954.1"/>
    <property type="molecule type" value="Genomic_DNA"/>
</dbReference>
<evidence type="ECO:0000313" key="2">
    <source>
        <dbReference type="EMBL" id="MEN3749954.1"/>
    </source>
</evidence>
<sequence length="55" mass="6074">MTKHDQTEPTLDRAARPRWRAPQLKVESVTEMTAIDPVPAPPSDPSIYPGLGFNS</sequence>
<keyword evidence="3" id="KW-1185">Reference proteome</keyword>
<dbReference type="RefSeq" id="WP_346249003.1">
    <property type="nucleotide sequence ID" value="NZ_JBDIZK010000021.1"/>
</dbReference>
<gene>
    <name evidence="2" type="ORF">TPR58_22470</name>
</gene>
<protein>
    <submittedName>
        <fullName evidence="2">Uncharacterized protein</fullName>
    </submittedName>
</protein>
<feature type="region of interest" description="Disordered" evidence="1">
    <location>
        <begin position="1"/>
        <end position="20"/>
    </location>
</feature>
<feature type="region of interest" description="Disordered" evidence="1">
    <location>
        <begin position="35"/>
        <end position="55"/>
    </location>
</feature>
<proteinExistence type="predicted"/>
<evidence type="ECO:0000313" key="3">
    <source>
        <dbReference type="Proteomes" id="UP001427805"/>
    </source>
</evidence>